<dbReference type="PANTHER" id="PTHR21041:SF9">
    <property type="entry name" value="DENDRITIC CELL-SPECIFIC TRANSMEMBRANE PROTEIN-LIKE DOMAIN-CONTAINING PROTEIN"/>
    <property type="match status" value="1"/>
</dbReference>
<feature type="transmembrane region" description="Helical" evidence="6">
    <location>
        <begin position="154"/>
        <end position="180"/>
    </location>
</feature>
<feature type="transmembrane region" description="Helical" evidence="6">
    <location>
        <begin position="578"/>
        <end position="596"/>
    </location>
</feature>
<feature type="transmembrane region" description="Helical" evidence="6">
    <location>
        <begin position="127"/>
        <end position="147"/>
    </location>
</feature>
<dbReference type="EMBL" id="BDGG01000003">
    <property type="protein sequence ID" value="GAU95791.1"/>
    <property type="molecule type" value="Genomic_DNA"/>
</dbReference>
<feature type="domain" description="E3 ubiquitin-protein ligase DCST1-like C-terminal" evidence="8">
    <location>
        <begin position="680"/>
        <end position="727"/>
    </location>
</feature>
<dbReference type="Pfam" id="PF26037">
    <property type="entry name" value="zf-RING_DCST1_C"/>
    <property type="match status" value="1"/>
</dbReference>
<evidence type="ECO:0000256" key="4">
    <source>
        <dbReference type="ARBA" id="ARBA00023136"/>
    </source>
</evidence>
<evidence type="ECO:0000256" key="5">
    <source>
        <dbReference type="SAM" id="MobiDB-lite"/>
    </source>
</evidence>
<feature type="compositionally biased region" description="Basic and acidic residues" evidence="5">
    <location>
        <begin position="798"/>
        <end position="811"/>
    </location>
</feature>
<protein>
    <submittedName>
        <fullName evidence="9">Uncharacterized protein</fullName>
    </submittedName>
</protein>
<evidence type="ECO:0000313" key="10">
    <source>
        <dbReference type="Proteomes" id="UP000186922"/>
    </source>
</evidence>
<evidence type="ECO:0000313" key="9">
    <source>
        <dbReference type="EMBL" id="GAU95791.1"/>
    </source>
</evidence>
<feature type="transmembrane region" description="Helical" evidence="6">
    <location>
        <begin position="480"/>
        <end position="500"/>
    </location>
</feature>
<gene>
    <name evidence="9" type="primary">RvY_07347-1</name>
    <name evidence="9" type="synonym">RvY_07347.1</name>
    <name evidence="9" type="ORF">RvY_07347</name>
</gene>
<evidence type="ECO:0000259" key="7">
    <source>
        <dbReference type="Pfam" id="PF07782"/>
    </source>
</evidence>
<dbReference type="InterPro" id="IPR012858">
    <property type="entry name" value="DC_STAMP-like"/>
</dbReference>
<evidence type="ECO:0000256" key="6">
    <source>
        <dbReference type="SAM" id="Phobius"/>
    </source>
</evidence>
<feature type="domain" description="Dendritic cell-specific transmembrane protein-like" evidence="7">
    <location>
        <begin position="429"/>
        <end position="619"/>
    </location>
</feature>
<reference evidence="9 10" key="1">
    <citation type="journal article" date="2016" name="Nat. Commun.">
        <title>Extremotolerant tardigrade genome and improved radiotolerance of human cultured cells by tardigrade-unique protein.</title>
        <authorList>
            <person name="Hashimoto T."/>
            <person name="Horikawa D.D."/>
            <person name="Saito Y."/>
            <person name="Kuwahara H."/>
            <person name="Kozuka-Hata H."/>
            <person name="Shin-I T."/>
            <person name="Minakuchi Y."/>
            <person name="Ohishi K."/>
            <person name="Motoyama A."/>
            <person name="Aizu T."/>
            <person name="Enomoto A."/>
            <person name="Kondo K."/>
            <person name="Tanaka S."/>
            <person name="Hara Y."/>
            <person name="Koshikawa S."/>
            <person name="Sagara H."/>
            <person name="Miura T."/>
            <person name="Yokobori S."/>
            <person name="Miyagawa K."/>
            <person name="Suzuki Y."/>
            <person name="Kubo T."/>
            <person name="Oyama M."/>
            <person name="Kohara Y."/>
            <person name="Fujiyama A."/>
            <person name="Arakawa K."/>
            <person name="Katayama T."/>
            <person name="Toyoda A."/>
            <person name="Kunieda T."/>
        </authorList>
    </citation>
    <scope>NUCLEOTIDE SEQUENCE [LARGE SCALE GENOMIC DNA]</scope>
    <source>
        <strain evidence="9 10">YOKOZUNA-1</strain>
    </source>
</reference>
<comment type="caution">
    <text evidence="9">The sequence shown here is derived from an EMBL/GenBank/DDBJ whole genome shotgun (WGS) entry which is preliminary data.</text>
</comment>
<evidence type="ECO:0000256" key="1">
    <source>
        <dbReference type="ARBA" id="ARBA00004141"/>
    </source>
</evidence>
<keyword evidence="3 6" id="KW-1133">Transmembrane helix</keyword>
<evidence type="ECO:0000259" key="8">
    <source>
        <dbReference type="Pfam" id="PF26037"/>
    </source>
</evidence>
<dbReference type="OrthoDB" id="6598372at2759"/>
<dbReference type="InterPro" id="IPR058842">
    <property type="entry name" value="DCST1_C"/>
</dbReference>
<name>A0A1D1V209_RAMVA</name>
<dbReference type="STRING" id="947166.A0A1D1V209"/>
<dbReference type="InterPro" id="IPR051856">
    <property type="entry name" value="CSR-E3_Ligase_Protein"/>
</dbReference>
<dbReference type="Proteomes" id="UP000186922">
    <property type="component" value="Unassembled WGS sequence"/>
</dbReference>
<feature type="transmembrane region" description="Helical" evidence="6">
    <location>
        <begin position="393"/>
        <end position="414"/>
    </location>
</feature>
<dbReference type="PANTHER" id="PTHR21041">
    <property type="entry name" value="DENDRITIC CELL-SPECIFIC TRANSMEMBRANE PROTEIN"/>
    <property type="match status" value="1"/>
</dbReference>
<keyword evidence="10" id="KW-1185">Reference proteome</keyword>
<dbReference type="AlphaFoldDB" id="A0A1D1V209"/>
<feature type="transmembrane region" description="Helical" evidence="6">
    <location>
        <begin position="102"/>
        <end position="121"/>
    </location>
</feature>
<accession>A0A1D1V209</accession>
<keyword evidence="4 6" id="KW-0472">Membrane</keyword>
<dbReference type="Pfam" id="PF26039">
    <property type="entry name" value="Dcst2"/>
    <property type="match status" value="1"/>
</dbReference>
<dbReference type="Pfam" id="PF07782">
    <property type="entry name" value="DC_STAMP"/>
    <property type="match status" value="1"/>
</dbReference>
<keyword evidence="2 6" id="KW-0812">Transmembrane</keyword>
<proteinExistence type="predicted"/>
<feature type="region of interest" description="Disordered" evidence="5">
    <location>
        <begin position="797"/>
        <end position="836"/>
    </location>
</feature>
<comment type="subcellular location">
    <subcellularLocation>
        <location evidence="1">Membrane</location>
        <topology evidence="1">Multi-pass membrane protein</topology>
    </subcellularLocation>
</comment>
<evidence type="ECO:0000256" key="2">
    <source>
        <dbReference type="ARBA" id="ARBA00022692"/>
    </source>
</evidence>
<dbReference type="GO" id="GO:0016020">
    <property type="term" value="C:membrane"/>
    <property type="evidence" value="ECO:0007669"/>
    <property type="project" value="UniProtKB-SubCell"/>
</dbReference>
<evidence type="ECO:0000256" key="3">
    <source>
        <dbReference type="ARBA" id="ARBA00022989"/>
    </source>
</evidence>
<organism evidence="9 10">
    <name type="scientific">Ramazzottius varieornatus</name>
    <name type="common">Water bear</name>
    <name type="synonym">Tardigrade</name>
    <dbReference type="NCBI Taxonomy" id="947166"/>
    <lineage>
        <taxon>Eukaryota</taxon>
        <taxon>Metazoa</taxon>
        <taxon>Ecdysozoa</taxon>
        <taxon>Tardigrada</taxon>
        <taxon>Eutardigrada</taxon>
        <taxon>Parachela</taxon>
        <taxon>Hypsibioidea</taxon>
        <taxon>Ramazzottiidae</taxon>
        <taxon>Ramazzottius</taxon>
    </lineage>
</organism>
<sequence length="836" mass="96297">MAMVQIKLILKALKLKRKLKRLKLAKENTLRIEQGLDPIVPFSEKLRMYVIDLPSEFVCKALCPCCVYDRYRHIKNQRPIPKSCFGRITHHGTYENQVMKSCMGFLGGVFINYLLYLYMIYQLRLRLLTATIWCLLLGNVLTLGLAFSDMVRCVVLLIIPSVFSSKGRTALLAAAMVMTFNGPLMNAGENAMRLGGTIQCGQELLKNTTKEVVKEAMTPIITIHKALKTVMKQVIAFGKKLKQGFMALVQVFRDIMDTIKQVFAWLSHVVEQCNIKIGTPAKKCHKSIDLAVEKCKVTLGWFLNWLCEIAQVGRIACLAMDLIVALCNLPKAIGNVIIGPIKRMIKKVVQRVKKEVYVKLIFEHHMNYTFEQSKSMLDIRKEVMREIKERVDFFDFTIELSDIALFFVFSMIIFKAWNYRRLYLTRDRYDNGYITFTVRDIDERQSDLGKEVLLPLRRDEQKKYVKTNAWSLAHCEKKKLFTSLVFWLSPAMQAAFYMFMDTTLFWLLNVIRKYGAFDAEIEIPANIELRVRGAGFLAGLYRTIIKAFSPLLKLMPKVDTTPCLPFPSAPDYAKYKKIWGLLGAVLFLIVFEAYGLRVRHVICSWFHPNREKERAVWLYNSILKQRGGIVKLMRRRLREKYGMDKLRKSEAEKSGIIEYLAARYNLLRIIFTYFGYVEKKYCICCGKPGFQDDYDTFKHCQTAGCTGVYCEDCFRDLNNVCEMCTHPIEYDKSDVDEELDSSEEEEILRKREEARMRALLMPAKKSTESDLGEIDSQASHVDATDLFHYTQKMQARNEAARLGKPQNDRVSVDIFGPRPEDADDEGGSDSGESVTV</sequence>